<dbReference type="Gene3D" id="3.60.10.10">
    <property type="entry name" value="Endonuclease/exonuclease/phosphatase"/>
    <property type="match status" value="1"/>
</dbReference>
<dbReference type="InterPro" id="IPR005135">
    <property type="entry name" value="Endo/exonuclease/phosphatase"/>
</dbReference>
<evidence type="ECO:0000313" key="3">
    <source>
        <dbReference type="EMBL" id="VGM67146.1"/>
    </source>
</evidence>
<gene>
    <name evidence="2" type="ORF">SAMEA4873558_05175</name>
    <name evidence="3" type="ORF">SAMEA4873562_05218</name>
</gene>
<dbReference type="AlphaFoldDB" id="A0A486H678"/>
<dbReference type="Pfam" id="PF19580">
    <property type="entry name" value="Exo_endo_phos_3"/>
    <property type="match status" value="1"/>
</dbReference>
<organism evidence="2">
    <name type="scientific">Klebsiella pneumoniae</name>
    <dbReference type="NCBI Taxonomy" id="573"/>
    <lineage>
        <taxon>Bacteria</taxon>
        <taxon>Pseudomonadati</taxon>
        <taxon>Pseudomonadota</taxon>
        <taxon>Gammaproteobacteria</taxon>
        <taxon>Enterobacterales</taxon>
        <taxon>Enterobacteriaceae</taxon>
        <taxon>Klebsiella/Raoultella group</taxon>
        <taxon>Klebsiella</taxon>
        <taxon>Klebsiella pneumoniae complex</taxon>
    </lineage>
</organism>
<evidence type="ECO:0000313" key="2">
    <source>
        <dbReference type="EMBL" id="VGM62106.1"/>
    </source>
</evidence>
<evidence type="ECO:0000259" key="1">
    <source>
        <dbReference type="Pfam" id="PF19580"/>
    </source>
</evidence>
<dbReference type="EMBL" id="CAAHDJ010000030">
    <property type="protein sequence ID" value="VGM62106.1"/>
    <property type="molecule type" value="Genomic_DNA"/>
</dbReference>
<feature type="domain" description="Endonuclease/exonuclease/phosphatase" evidence="1">
    <location>
        <begin position="32"/>
        <end position="256"/>
    </location>
</feature>
<dbReference type="InterPro" id="IPR036691">
    <property type="entry name" value="Endo/exonu/phosph_ase_sf"/>
</dbReference>
<reference evidence="2" key="1">
    <citation type="submission" date="2019-03" db="EMBL/GenBank/DDBJ databases">
        <authorList>
            <consortium name="Pathogen Informatics"/>
        </authorList>
    </citation>
    <scope>NUCLEOTIDE SEQUENCE</scope>
    <source>
        <strain evidence="2">5012STDY7626357</strain>
        <strain evidence="3">5012STDY7626361</strain>
    </source>
</reference>
<name>A0A486H678_KLEPN</name>
<dbReference type="GO" id="GO:0003824">
    <property type="term" value="F:catalytic activity"/>
    <property type="evidence" value="ECO:0007669"/>
    <property type="project" value="InterPro"/>
</dbReference>
<dbReference type="RefSeq" id="WP_085876616.1">
    <property type="nucleotide sequence ID" value="NZ_CAAHAF010000029.1"/>
</dbReference>
<sequence>MELNLCWWNIGISPPVKGVKKDKAEAIRLAKHYIKKMSQEKTLDFLGICEISEDEAIDFKPLADKLHLEYLNLSGTVGRIIMDISIMYEASKLEYIDYKYIIKIQPDDRTLRIAVRVVFKDAVTGNLITFFLSHWPSIRSADEKIREDAAESLRNNVTKILDDHGIESQIICMGDYNTNPYSVAINEKLYATRDYHRIKNKRKLLFNPFWYLLSDKKTNNLGTYHYKSGTSNRWFVFDQMLFSSSFIYGGKDCLKLDMNSLDFHRILSDDNQCLDQRFFNTFDHYPIFCRIYHDNQK</sequence>
<proteinExistence type="predicted"/>
<dbReference type="SUPFAM" id="SSF56219">
    <property type="entry name" value="DNase I-like"/>
    <property type="match status" value="1"/>
</dbReference>
<protein>
    <recommendedName>
        <fullName evidence="1">Endonuclease/exonuclease/phosphatase domain-containing protein</fullName>
    </recommendedName>
</protein>
<accession>A0A486H678</accession>
<dbReference type="EMBL" id="CAAHDK010000030">
    <property type="protein sequence ID" value="VGM67146.1"/>
    <property type="molecule type" value="Genomic_DNA"/>
</dbReference>